<dbReference type="RefSeq" id="WP_320237143.1">
    <property type="nucleotide sequence ID" value="NZ_JAVIJF010000047.1"/>
</dbReference>
<organism evidence="1 2">
    <name type="scientific">Mesorhizobium montanum</name>
    <dbReference type="NCBI Taxonomy" id="3072323"/>
    <lineage>
        <taxon>Bacteria</taxon>
        <taxon>Pseudomonadati</taxon>
        <taxon>Pseudomonadota</taxon>
        <taxon>Alphaproteobacteria</taxon>
        <taxon>Hyphomicrobiales</taxon>
        <taxon>Phyllobacteriaceae</taxon>
        <taxon>Mesorhizobium</taxon>
    </lineage>
</organism>
<accession>A0ABU4ZZ35</accession>
<reference evidence="1 2" key="1">
    <citation type="submission" date="2023-08" db="EMBL/GenBank/DDBJ databases">
        <title>Implementing the SeqCode for naming new Mesorhizobium species isolated from Vachellia karroo root nodules.</title>
        <authorList>
            <person name="Van Lill M."/>
        </authorList>
    </citation>
    <scope>NUCLEOTIDE SEQUENCE [LARGE SCALE GENOMIC DNA]</scope>
    <source>
        <strain evidence="1 2">MSK 1335</strain>
    </source>
</reference>
<evidence type="ECO:0000313" key="1">
    <source>
        <dbReference type="EMBL" id="MDX8529273.1"/>
    </source>
</evidence>
<proteinExistence type="predicted"/>
<dbReference type="Proteomes" id="UP001276840">
    <property type="component" value="Unassembled WGS sequence"/>
</dbReference>
<protein>
    <submittedName>
        <fullName evidence="1">Uncharacterized protein</fullName>
    </submittedName>
</protein>
<evidence type="ECO:0000313" key="2">
    <source>
        <dbReference type="Proteomes" id="UP001276840"/>
    </source>
</evidence>
<gene>
    <name evidence="1" type="ORF">RFM68_33105</name>
</gene>
<name>A0ABU4ZZ35_9HYPH</name>
<dbReference type="EMBL" id="JAVIJF010000047">
    <property type="protein sequence ID" value="MDX8529273.1"/>
    <property type="molecule type" value="Genomic_DNA"/>
</dbReference>
<comment type="caution">
    <text evidence="1">The sequence shown here is derived from an EMBL/GenBank/DDBJ whole genome shotgun (WGS) entry which is preliminary data.</text>
</comment>
<sequence>MQIDEHIRIAQRHVRDGERQIARQHDRIDRLRCKSLPTADALKFLGLLEEIHALQQQYLSRLLSKSTGSMAGAELSAAKAQVAQRGNELILIPDPVVRLALELEKELNEIKLAWSTAKPPKSRLH</sequence>
<keyword evidence="2" id="KW-1185">Reference proteome</keyword>